<evidence type="ECO:0000256" key="5">
    <source>
        <dbReference type="ARBA" id="ARBA00022833"/>
    </source>
</evidence>
<dbReference type="GO" id="GO:0008241">
    <property type="term" value="F:peptidyl-dipeptidase activity"/>
    <property type="evidence" value="ECO:0007669"/>
    <property type="project" value="UniProtKB-EC"/>
</dbReference>
<comment type="caution">
    <text evidence="9">The sequence shown here is derived from an EMBL/GenBank/DDBJ whole genome shotgun (WGS) entry which is preliminary data.</text>
</comment>
<proteinExistence type="inferred from homology"/>
<comment type="cofactor">
    <cofactor evidence="7">
        <name>Zn(2+)</name>
        <dbReference type="ChEBI" id="CHEBI:29105"/>
    </cofactor>
    <text evidence="7">Binds 1 zinc ion.</text>
</comment>
<dbReference type="InterPro" id="IPR001567">
    <property type="entry name" value="Pept_M3A_M3B_dom"/>
</dbReference>
<evidence type="ECO:0000256" key="6">
    <source>
        <dbReference type="ARBA" id="ARBA00023049"/>
    </source>
</evidence>
<dbReference type="Pfam" id="PF01432">
    <property type="entry name" value="Peptidase_M3"/>
    <property type="match status" value="1"/>
</dbReference>
<dbReference type="InterPro" id="IPR034005">
    <property type="entry name" value="M3A_DCP"/>
</dbReference>
<dbReference type="EC" id="3.4.15.5" evidence="9"/>
<dbReference type="Proteomes" id="UP001185092">
    <property type="component" value="Unassembled WGS sequence"/>
</dbReference>
<protein>
    <submittedName>
        <fullName evidence="9">Peptidyl-dipeptidase Dcp</fullName>
        <ecNumber evidence="9">3.4.15.5</ecNumber>
    </submittedName>
</protein>
<evidence type="ECO:0000259" key="8">
    <source>
        <dbReference type="Pfam" id="PF01432"/>
    </source>
</evidence>
<dbReference type="InterPro" id="IPR024079">
    <property type="entry name" value="MetalloPept_cat_dom_sf"/>
</dbReference>
<comment type="similarity">
    <text evidence="1 7">Belongs to the peptidase M3 family.</text>
</comment>
<feature type="domain" description="Peptidase M3A/M3B catalytic" evidence="8">
    <location>
        <begin position="259"/>
        <end position="716"/>
    </location>
</feature>
<keyword evidence="4 7" id="KW-0378">Hydrolase</keyword>
<evidence type="ECO:0000256" key="2">
    <source>
        <dbReference type="ARBA" id="ARBA00022670"/>
    </source>
</evidence>
<evidence type="ECO:0000313" key="9">
    <source>
        <dbReference type="EMBL" id="MDR6241338.1"/>
    </source>
</evidence>
<sequence>MKKIHMWKIIGRVLIICLALSCSEQKETNKNKIENPLLGKFDNKFGAAPFDKIKPEHFIPAIEAGIQEGKKEVEAIIDNSEKPSFENTIVALERSGALLSRTNTLLGHLNSAETNSDIQEAARKASPLTSDYYNDLLLNEALFKRVKQVYDQKSTLGLNPEQSTLLENKYRMFANNGALLDSEGKNHLREINKKLSELKIKFGENVLAETNELLVVVEEESRLSGIPEDAIERAKKVATDKQMPESWAFTLHMPSYIAVMTYADDRQLREEMLKTYKSQGNNGNENDNREVVRQLVQLRYEKAKLLGYGNYADMVLEERMADSEEAVIGFLDKLYDLAMPVAQKEKKELAEFMKKEGLNDDVQAWDWSYYSEKLKKSKFDVNDEDLKPYFKLENVLDGIFEISNRLFGISFEKVEGIPVWHEDVMTYEMKDENGKHLALFYADYFPREGKRGGAWMNSIRPQLTGEQGEVRPHVINICSFTPPTEDKPSLLTYREVETLFHEFGHGLHGMLAQGNYASISGTGVYRDFVELPSQLLENWAGEAEALELFAKHYQTGESIPAELVDKIKKSSQFNEGYATIRQLSFGYLDMAWHTLGENESQRMNEFAKDINSVESFENDAMKKTRMFPVIDGDVMSTQFGHLFAGGYAAGYYSYKWAEVLDADAFEQFKKQGIFDQTVADKFKDNVLTKGGSEHPMVLYKRFAGQEPSVDALARRAGFIK</sequence>
<dbReference type="InterPro" id="IPR045090">
    <property type="entry name" value="Pept_M3A_M3B"/>
</dbReference>
<evidence type="ECO:0000313" key="10">
    <source>
        <dbReference type="Proteomes" id="UP001185092"/>
    </source>
</evidence>
<keyword evidence="5 7" id="KW-0862">Zinc</keyword>
<dbReference type="RefSeq" id="WP_309942009.1">
    <property type="nucleotide sequence ID" value="NZ_AP025305.1"/>
</dbReference>
<dbReference type="EMBL" id="JAVDQD010000007">
    <property type="protein sequence ID" value="MDR6241338.1"/>
    <property type="molecule type" value="Genomic_DNA"/>
</dbReference>
<organism evidence="9 10">
    <name type="scientific">Aureibacter tunicatorum</name>
    <dbReference type="NCBI Taxonomy" id="866807"/>
    <lineage>
        <taxon>Bacteria</taxon>
        <taxon>Pseudomonadati</taxon>
        <taxon>Bacteroidota</taxon>
        <taxon>Cytophagia</taxon>
        <taxon>Cytophagales</taxon>
        <taxon>Persicobacteraceae</taxon>
        <taxon>Aureibacter</taxon>
    </lineage>
</organism>
<keyword evidence="10" id="KW-1185">Reference proteome</keyword>
<keyword evidence="6 7" id="KW-0482">Metalloprotease</keyword>
<dbReference type="GO" id="GO:0004180">
    <property type="term" value="F:carboxypeptidase activity"/>
    <property type="evidence" value="ECO:0007669"/>
    <property type="project" value="UniProtKB-KW"/>
</dbReference>
<dbReference type="PANTHER" id="PTHR43660">
    <property type="entry name" value="DIPEPTIDYL CARBOXYPEPTIDASE"/>
    <property type="match status" value="1"/>
</dbReference>
<evidence type="ECO:0000256" key="1">
    <source>
        <dbReference type="ARBA" id="ARBA00006040"/>
    </source>
</evidence>
<evidence type="ECO:0000256" key="7">
    <source>
        <dbReference type="RuleBase" id="RU003435"/>
    </source>
</evidence>
<accession>A0AAE3XRC3</accession>
<dbReference type="GO" id="GO:0006508">
    <property type="term" value="P:proteolysis"/>
    <property type="evidence" value="ECO:0007669"/>
    <property type="project" value="UniProtKB-KW"/>
</dbReference>
<evidence type="ECO:0000256" key="4">
    <source>
        <dbReference type="ARBA" id="ARBA00022801"/>
    </source>
</evidence>
<dbReference type="Gene3D" id="1.10.1370.40">
    <property type="match status" value="1"/>
</dbReference>
<dbReference type="Gene3D" id="3.40.390.10">
    <property type="entry name" value="Collagenase (Catalytic Domain)"/>
    <property type="match status" value="1"/>
</dbReference>
<dbReference type="Gene3D" id="1.10.1370.10">
    <property type="entry name" value="Neurolysin, domain 3"/>
    <property type="match status" value="1"/>
</dbReference>
<name>A0AAE3XRC3_9BACT</name>
<dbReference type="GO" id="GO:0004222">
    <property type="term" value="F:metalloendopeptidase activity"/>
    <property type="evidence" value="ECO:0007669"/>
    <property type="project" value="InterPro"/>
</dbReference>
<dbReference type="InterPro" id="IPR024077">
    <property type="entry name" value="Neurolysin/TOP_dom2"/>
</dbReference>
<dbReference type="PANTHER" id="PTHR43660:SF1">
    <property type="entry name" value="DIPEPTIDYL CARBOXYPEPTIDASE"/>
    <property type="match status" value="1"/>
</dbReference>
<evidence type="ECO:0000256" key="3">
    <source>
        <dbReference type="ARBA" id="ARBA00022723"/>
    </source>
</evidence>
<dbReference type="AlphaFoldDB" id="A0AAE3XRC3"/>
<dbReference type="CDD" id="cd06456">
    <property type="entry name" value="M3A_DCP"/>
    <property type="match status" value="1"/>
</dbReference>
<keyword evidence="3 7" id="KW-0479">Metal-binding</keyword>
<reference evidence="9" key="1">
    <citation type="submission" date="2023-07" db="EMBL/GenBank/DDBJ databases">
        <title>Genomic Encyclopedia of Type Strains, Phase IV (KMG-IV): sequencing the most valuable type-strain genomes for metagenomic binning, comparative biology and taxonomic classification.</title>
        <authorList>
            <person name="Goeker M."/>
        </authorList>
    </citation>
    <scope>NUCLEOTIDE SEQUENCE</scope>
    <source>
        <strain evidence="9">DSM 26174</strain>
    </source>
</reference>
<keyword evidence="2 7" id="KW-0645">Protease</keyword>
<dbReference type="GO" id="GO:0046872">
    <property type="term" value="F:metal ion binding"/>
    <property type="evidence" value="ECO:0007669"/>
    <property type="project" value="UniProtKB-UniRule"/>
</dbReference>
<dbReference type="GO" id="GO:0005829">
    <property type="term" value="C:cytosol"/>
    <property type="evidence" value="ECO:0007669"/>
    <property type="project" value="TreeGrafter"/>
</dbReference>
<gene>
    <name evidence="9" type="ORF">HNQ88_004416</name>
</gene>
<dbReference type="FunFam" id="3.40.390.10:FF:000009">
    <property type="entry name" value="Oligopeptidase A"/>
    <property type="match status" value="1"/>
</dbReference>
<keyword evidence="9" id="KW-0121">Carboxypeptidase</keyword>
<dbReference type="SUPFAM" id="SSF55486">
    <property type="entry name" value="Metalloproteases ('zincins'), catalytic domain"/>
    <property type="match status" value="1"/>
</dbReference>